<evidence type="ECO:0000313" key="3">
    <source>
        <dbReference type="Proteomes" id="UP000681341"/>
    </source>
</evidence>
<proteinExistence type="predicted"/>
<name>A0ABS3U7E6_9ACTN</name>
<evidence type="ECO:0000256" key="1">
    <source>
        <dbReference type="SAM" id="MobiDB-lite"/>
    </source>
</evidence>
<organism evidence="2 3">
    <name type="scientific">Glycomyces niveus</name>
    <dbReference type="NCBI Taxonomy" id="2820287"/>
    <lineage>
        <taxon>Bacteria</taxon>
        <taxon>Bacillati</taxon>
        <taxon>Actinomycetota</taxon>
        <taxon>Actinomycetes</taxon>
        <taxon>Glycomycetales</taxon>
        <taxon>Glycomycetaceae</taxon>
        <taxon>Glycomyces</taxon>
    </lineage>
</organism>
<sequence>MKVKPDDLEDAGGHLKSLADAYDDLVLDVATSTRNRADAFTGNGSSKALMETFDEAYEIFYTFIYQTGVNIRAMGLTLEDFAENHRMTDREVERSFEEHEEDIDEVRKRDRKVGPSLPPAPERKDDPGPYNRGGVN</sequence>
<protein>
    <submittedName>
        <fullName evidence="2">Uncharacterized protein</fullName>
    </submittedName>
</protein>
<dbReference type="Proteomes" id="UP000681341">
    <property type="component" value="Unassembled WGS sequence"/>
</dbReference>
<keyword evidence="3" id="KW-1185">Reference proteome</keyword>
<comment type="caution">
    <text evidence="2">The sequence shown here is derived from an EMBL/GenBank/DDBJ whole genome shotgun (WGS) entry which is preliminary data.</text>
</comment>
<dbReference type="EMBL" id="JAGFNP010000010">
    <property type="protein sequence ID" value="MBO3734698.1"/>
    <property type="molecule type" value="Genomic_DNA"/>
</dbReference>
<evidence type="ECO:0000313" key="2">
    <source>
        <dbReference type="EMBL" id="MBO3734698.1"/>
    </source>
</evidence>
<reference evidence="2 3" key="1">
    <citation type="submission" date="2021-03" db="EMBL/GenBank/DDBJ databases">
        <title>Glycomyces sp. nov., a novel actinomycete isolated from soil.</title>
        <authorList>
            <person name="Yang X."/>
            <person name="Xu X."/>
        </authorList>
    </citation>
    <scope>NUCLEOTIDE SEQUENCE [LARGE SCALE GENOMIC DNA]</scope>
    <source>
        <strain evidence="2 3">NEAU-S30</strain>
    </source>
</reference>
<gene>
    <name evidence="2" type="ORF">J5V16_17875</name>
</gene>
<feature type="region of interest" description="Disordered" evidence="1">
    <location>
        <begin position="89"/>
        <end position="136"/>
    </location>
</feature>
<accession>A0ABS3U7E6</accession>
<dbReference type="RefSeq" id="WP_208497923.1">
    <property type="nucleotide sequence ID" value="NZ_JAGFNP010000010.1"/>
</dbReference>